<keyword evidence="1" id="KW-0812">Transmembrane</keyword>
<evidence type="ECO:0000256" key="1">
    <source>
        <dbReference type="SAM" id="Phobius"/>
    </source>
</evidence>
<keyword evidence="1" id="KW-1133">Transmembrane helix</keyword>
<keyword evidence="1" id="KW-0472">Membrane</keyword>
<organism evidence="2 3">
    <name type="scientific">Armillaria ostoyae</name>
    <name type="common">Armillaria root rot fungus</name>
    <dbReference type="NCBI Taxonomy" id="47428"/>
    <lineage>
        <taxon>Eukaryota</taxon>
        <taxon>Fungi</taxon>
        <taxon>Dikarya</taxon>
        <taxon>Basidiomycota</taxon>
        <taxon>Agaricomycotina</taxon>
        <taxon>Agaricomycetes</taxon>
        <taxon>Agaricomycetidae</taxon>
        <taxon>Agaricales</taxon>
        <taxon>Marasmiineae</taxon>
        <taxon>Physalacriaceae</taxon>
        <taxon>Armillaria</taxon>
    </lineage>
</organism>
<dbReference type="EMBL" id="FUEG01000022">
    <property type="protein sequence ID" value="SJL14008.1"/>
    <property type="molecule type" value="Genomic_DNA"/>
</dbReference>
<keyword evidence="3" id="KW-1185">Reference proteome</keyword>
<evidence type="ECO:0000313" key="2">
    <source>
        <dbReference type="EMBL" id="SJL14008.1"/>
    </source>
</evidence>
<protein>
    <submittedName>
        <fullName evidence="2">Uncharacterized protein</fullName>
    </submittedName>
</protein>
<sequence length="72" mass="8570">MLPLLWQLLGASFVQLFFAIFVELAVNGFLMLLRSNIDWNTYMSSSPRFTLRRLDLDAVQWLYLLWWGKQSQ</sequence>
<dbReference type="Proteomes" id="UP000219338">
    <property type="component" value="Unassembled WGS sequence"/>
</dbReference>
<feature type="transmembrane region" description="Helical" evidence="1">
    <location>
        <begin position="12"/>
        <end position="33"/>
    </location>
</feature>
<accession>A0A284RZ32</accession>
<evidence type="ECO:0000313" key="3">
    <source>
        <dbReference type="Proteomes" id="UP000219338"/>
    </source>
</evidence>
<gene>
    <name evidence="2" type="ORF">ARMOST_17460</name>
</gene>
<dbReference type="AlphaFoldDB" id="A0A284RZ32"/>
<proteinExistence type="predicted"/>
<reference evidence="3" key="1">
    <citation type="journal article" date="2017" name="Nat. Ecol. Evol.">
        <title>Genome expansion and lineage-specific genetic innovations in the forest pathogenic fungi Armillaria.</title>
        <authorList>
            <person name="Sipos G."/>
            <person name="Prasanna A.N."/>
            <person name="Walter M.C."/>
            <person name="O'Connor E."/>
            <person name="Balint B."/>
            <person name="Krizsan K."/>
            <person name="Kiss B."/>
            <person name="Hess J."/>
            <person name="Varga T."/>
            <person name="Slot J."/>
            <person name="Riley R."/>
            <person name="Boka B."/>
            <person name="Rigling D."/>
            <person name="Barry K."/>
            <person name="Lee J."/>
            <person name="Mihaltcheva S."/>
            <person name="LaButti K."/>
            <person name="Lipzen A."/>
            <person name="Waldron R."/>
            <person name="Moloney N.M."/>
            <person name="Sperisen C."/>
            <person name="Kredics L."/>
            <person name="Vagvoelgyi C."/>
            <person name="Patrignani A."/>
            <person name="Fitzpatrick D."/>
            <person name="Nagy I."/>
            <person name="Doyle S."/>
            <person name="Anderson J.B."/>
            <person name="Grigoriev I.V."/>
            <person name="Gueldener U."/>
            <person name="Muensterkoetter M."/>
            <person name="Nagy L.G."/>
        </authorList>
    </citation>
    <scope>NUCLEOTIDE SEQUENCE [LARGE SCALE GENOMIC DNA]</scope>
    <source>
        <strain evidence="3">C18/9</strain>
    </source>
</reference>
<name>A0A284RZ32_ARMOS</name>